<protein>
    <submittedName>
        <fullName evidence="2">DUF1992 domain-containing protein</fullName>
    </submittedName>
</protein>
<dbReference type="OrthoDB" id="8448455at2"/>
<evidence type="ECO:0000313" key="2">
    <source>
        <dbReference type="EMBL" id="TQV75753.1"/>
    </source>
</evidence>
<keyword evidence="3" id="KW-1185">Reference proteome</keyword>
<dbReference type="EMBL" id="VHSH01000009">
    <property type="protein sequence ID" value="TQV75753.1"/>
    <property type="molecule type" value="Genomic_DNA"/>
</dbReference>
<dbReference type="AlphaFoldDB" id="A0A545TEW0"/>
<name>A0A545TEW0_9PROT</name>
<comment type="caution">
    <text evidence="2">The sequence shown here is derived from an EMBL/GenBank/DDBJ whole genome shotgun (WGS) entry which is preliminary data.</text>
</comment>
<dbReference type="InterPro" id="IPR018961">
    <property type="entry name" value="DnaJ_homolog_subfam-C_membr-28"/>
</dbReference>
<sequence>MKLDKIAEQQIRQAQLRGELDNLAGAGKPLCAQETGCGPEAVGFKIMAGAGAVPEEVKLRKEVEAQRAVLQQLVDPQERKAALAKLADIEMRLAIQEEARRNLNRNLS</sequence>
<evidence type="ECO:0000313" key="3">
    <source>
        <dbReference type="Proteomes" id="UP000315252"/>
    </source>
</evidence>
<feature type="domain" description="DnaJ homologue subfamily C member 28 conserved" evidence="1">
    <location>
        <begin position="6"/>
        <end position="70"/>
    </location>
</feature>
<accession>A0A545TEW0</accession>
<dbReference type="PANTHER" id="PTHR39158">
    <property type="entry name" value="OS08G0560600 PROTEIN"/>
    <property type="match status" value="1"/>
</dbReference>
<dbReference type="Pfam" id="PF09350">
    <property type="entry name" value="DJC28_CD"/>
    <property type="match status" value="1"/>
</dbReference>
<reference evidence="2 3" key="1">
    <citation type="submission" date="2019-06" db="EMBL/GenBank/DDBJ databases">
        <title>Whole genome sequence for Rhodospirillaceae sp. R148.</title>
        <authorList>
            <person name="Wang G."/>
        </authorList>
    </citation>
    <scope>NUCLEOTIDE SEQUENCE [LARGE SCALE GENOMIC DNA]</scope>
    <source>
        <strain evidence="2 3">R148</strain>
    </source>
</reference>
<gene>
    <name evidence="2" type="ORF">FKG95_22845</name>
</gene>
<dbReference type="InterPro" id="IPR052573">
    <property type="entry name" value="DnaJ_C_subfamily_28"/>
</dbReference>
<dbReference type="Proteomes" id="UP000315252">
    <property type="component" value="Unassembled WGS sequence"/>
</dbReference>
<dbReference type="RefSeq" id="WP_142898741.1">
    <property type="nucleotide sequence ID" value="NZ_ML660060.1"/>
</dbReference>
<dbReference type="PANTHER" id="PTHR39158:SF1">
    <property type="entry name" value="DNAJ HOMOLOG SUBFAMILY C MEMBER 28"/>
    <property type="match status" value="1"/>
</dbReference>
<proteinExistence type="predicted"/>
<organism evidence="2 3">
    <name type="scientific">Denitrobaculum tricleocarpae</name>
    <dbReference type="NCBI Taxonomy" id="2591009"/>
    <lineage>
        <taxon>Bacteria</taxon>
        <taxon>Pseudomonadati</taxon>
        <taxon>Pseudomonadota</taxon>
        <taxon>Alphaproteobacteria</taxon>
        <taxon>Rhodospirillales</taxon>
        <taxon>Rhodospirillaceae</taxon>
        <taxon>Denitrobaculum</taxon>
    </lineage>
</organism>
<evidence type="ECO:0000259" key="1">
    <source>
        <dbReference type="Pfam" id="PF09350"/>
    </source>
</evidence>